<evidence type="ECO:0000313" key="2">
    <source>
        <dbReference type="EMBL" id="CTQ43381.1"/>
    </source>
</evidence>
<dbReference type="SUPFAM" id="SSF50475">
    <property type="entry name" value="FMN-binding split barrel"/>
    <property type="match status" value="1"/>
</dbReference>
<dbReference type="Gene3D" id="2.30.110.10">
    <property type="entry name" value="Electron Transport, Fmn-binding Protein, Chain A"/>
    <property type="match status" value="1"/>
</dbReference>
<dbReference type="PANTHER" id="PTHR34071">
    <property type="entry name" value="5-NITROIMIDAZOLE ANTIBIOTICS RESISTANCE PROTEIN, NIMA-FAMILY-RELATED PROTEIN-RELATED"/>
    <property type="match status" value="1"/>
</dbReference>
<name>A0A0M6Y305_9HYPH</name>
<sequence length="224" mass="24457">MSTLEKRQAADLPRYAKIRQMNRGGYDRTVAYDILDAGLVAHCGFIHEDRPMVIPMAYARIDDRIYIHGASTTRIIKSNAEGVPASLTVTLVDGLVVARSAFHHSMNYRCAIVHGTARLVESEQEQIEALAAITDHLLPGRWDECREMMPKEHKATGVLVMDIDHVSTKVRTGGPVDDKEDLGTDIWAGVVPVVTALGQPLSAPDVPAETPVPASVPAARRKFA</sequence>
<keyword evidence="3" id="KW-1185">Reference proteome</keyword>
<reference evidence="3" key="1">
    <citation type="submission" date="2015-07" db="EMBL/GenBank/DDBJ databases">
        <authorList>
            <person name="Rodrigo-Torres Lidia"/>
            <person name="Arahal R.David."/>
        </authorList>
    </citation>
    <scope>NUCLEOTIDE SEQUENCE [LARGE SCALE GENOMIC DNA]</scope>
    <source>
        <strain evidence="3">CECT 4801</strain>
    </source>
</reference>
<dbReference type="Proteomes" id="UP000048926">
    <property type="component" value="Unassembled WGS sequence"/>
</dbReference>
<proteinExistence type="predicted"/>
<dbReference type="PANTHER" id="PTHR34071:SF2">
    <property type="entry name" value="FLAVIN-NUCLEOTIDE-BINDING PROTEIN"/>
    <property type="match status" value="1"/>
</dbReference>
<dbReference type="RefSeq" id="WP_055655486.1">
    <property type="nucleotide sequence ID" value="NZ_CXST01000001.1"/>
</dbReference>
<dbReference type="Pfam" id="PF12900">
    <property type="entry name" value="Pyridox_ox_2"/>
    <property type="match status" value="1"/>
</dbReference>
<gene>
    <name evidence="2" type="ORF">LAL4801_01819</name>
</gene>
<protein>
    <submittedName>
        <fullName evidence="2">Putative flavin-nucleotide-binding protein</fullName>
    </submittedName>
</protein>
<evidence type="ECO:0000256" key="1">
    <source>
        <dbReference type="SAM" id="MobiDB-lite"/>
    </source>
</evidence>
<dbReference type="EMBL" id="CXST01000001">
    <property type="protein sequence ID" value="CTQ43381.1"/>
    <property type="molecule type" value="Genomic_DNA"/>
</dbReference>
<evidence type="ECO:0000313" key="3">
    <source>
        <dbReference type="Proteomes" id="UP000048926"/>
    </source>
</evidence>
<organism evidence="2 3">
    <name type="scientific">Roseibium aggregatum</name>
    <dbReference type="NCBI Taxonomy" id="187304"/>
    <lineage>
        <taxon>Bacteria</taxon>
        <taxon>Pseudomonadati</taxon>
        <taxon>Pseudomonadota</taxon>
        <taxon>Alphaproteobacteria</taxon>
        <taxon>Hyphomicrobiales</taxon>
        <taxon>Stappiaceae</taxon>
        <taxon>Roseibium</taxon>
    </lineage>
</organism>
<dbReference type="STRING" id="187304.B0E33_21125"/>
<accession>A0A0M6Y305</accession>
<dbReference type="AlphaFoldDB" id="A0A0M6Y305"/>
<dbReference type="InterPro" id="IPR012349">
    <property type="entry name" value="Split_barrel_FMN-bd"/>
</dbReference>
<feature type="region of interest" description="Disordered" evidence="1">
    <location>
        <begin position="201"/>
        <end position="224"/>
    </location>
</feature>
<dbReference type="OrthoDB" id="116031at2"/>
<dbReference type="InterPro" id="IPR024747">
    <property type="entry name" value="Pyridox_Oxase-rel"/>
</dbReference>